<dbReference type="PROSITE" id="PS50801">
    <property type="entry name" value="STAS"/>
    <property type="match status" value="1"/>
</dbReference>
<dbReference type="InterPro" id="IPR052746">
    <property type="entry name" value="MlaB_ABC_Transporter"/>
</dbReference>
<feature type="domain" description="STAS" evidence="1">
    <location>
        <begin position="1"/>
        <end position="92"/>
    </location>
</feature>
<protein>
    <submittedName>
        <fullName evidence="2">ABC-type transporter Mla maintaining outer membrane lipid asymmetry, MlaB component, contains STAS domain</fullName>
    </submittedName>
</protein>
<dbReference type="EMBL" id="FOPM01000046">
    <property type="protein sequence ID" value="SFH13647.1"/>
    <property type="molecule type" value="Genomic_DNA"/>
</dbReference>
<dbReference type="Pfam" id="PF13466">
    <property type="entry name" value="STAS_2"/>
    <property type="match status" value="1"/>
</dbReference>
<name>A0A1I2XKN5_9HYPH</name>
<evidence type="ECO:0000313" key="3">
    <source>
        <dbReference type="Proteomes" id="UP000199229"/>
    </source>
</evidence>
<organism evidence="2 3">
    <name type="scientific">Methylobacterium gossipiicola</name>
    <dbReference type="NCBI Taxonomy" id="582675"/>
    <lineage>
        <taxon>Bacteria</taxon>
        <taxon>Pseudomonadati</taxon>
        <taxon>Pseudomonadota</taxon>
        <taxon>Alphaproteobacteria</taxon>
        <taxon>Hyphomicrobiales</taxon>
        <taxon>Methylobacteriaceae</taxon>
        <taxon>Methylobacterium</taxon>
    </lineage>
</organism>
<dbReference type="SUPFAM" id="SSF52091">
    <property type="entry name" value="SpoIIaa-like"/>
    <property type="match status" value="1"/>
</dbReference>
<gene>
    <name evidence="2" type="ORF">SAMN05192565_1465</name>
</gene>
<dbReference type="InterPro" id="IPR058548">
    <property type="entry name" value="MlaB-like_STAS"/>
</dbReference>
<dbReference type="Gene3D" id="3.30.750.24">
    <property type="entry name" value="STAS domain"/>
    <property type="match status" value="1"/>
</dbReference>
<dbReference type="PANTHER" id="PTHR35849">
    <property type="entry name" value="BLR2341 PROTEIN"/>
    <property type="match status" value="1"/>
</dbReference>
<dbReference type="AlphaFoldDB" id="A0A1I2XKN5"/>
<sequence length="92" mass="9706">MSAPAILKLPDDCSIRTIQALHGDLGAAFARTSDLTLDCGEVARADIAFVQLVVSAVGTARRQSKSLRLAHVPDVVMTAFRRSGVSPESLVS</sequence>
<dbReference type="InterPro" id="IPR036513">
    <property type="entry name" value="STAS_dom_sf"/>
</dbReference>
<dbReference type="STRING" id="582675.SAMN05192565_1465"/>
<proteinExistence type="predicted"/>
<dbReference type="InterPro" id="IPR002645">
    <property type="entry name" value="STAS_dom"/>
</dbReference>
<keyword evidence="3" id="KW-1185">Reference proteome</keyword>
<evidence type="ECO:0000259" key="1">
    <source>
        <dbReference type="PROSITE" id="PS50801"/>
    </source>
</evidence>
<dbReference type="PANTHER" id="PTHR35849:SF2">
    <property type="entry name" value="BLR2341 PROTEIN"/>
    <property type="match status" value="1"/>
</dbReference>
<evidence type="ECO:0000313" key="2">
    <source>
        <dbReference type="EMBL" id="SFH13647.1"/>
    </source>
</evidence>
<reference evidence="3" key="1">
    <citation type="submission" date="2016-10" db="EMBL/GenBank/DDBJ databases">
        <authorList>
            <person name="Varghese N."/>
            <person name="Submissions S."/>
        </authorList>
    </citation>
    <scope>NUCLEOTIDE SEQUENCE [LARGE SCALE GENOMIC DNA]</scope>
    <source>
        <strain evidence="3">Gh-105</strain>
    </source>
</reference>
<dbReference type="Proteomes" id="UP000199229">
    <property type="component" value="Unassembled WGS sequence"/>
</dbReference>
<accession>A0A1I2XKN5</accession>